<reference evidence="3" key="1">
    <citation type="submission" date="2021-01" db="EMBL/GenBank/DDBJ databases">
        <authorList>
            <person name="Corre E."/>
            <person name="Pelletier E."/>
            <person name="Niang G."/>
            <person name="Scheremetjew M."/>
            <person name="Finn R."/>
            <person name="Kale V."/>
            <person name="Holt S."/>
            <person name="Cochrane G."/>
            <person name="Meng A."/>
            <person name="Brown T."/>
            <person name="Cohen L."/>
        </authorList>
    </citation>
    <scope>NUCLEOTIDE SEQUENCE</scope>
    <source>
        <strain evidence="3">CCMP219</strain>
    </source>
</reference>
<dbReference type="EMBL" id="HBEC01036603">
    <property type="protein sequence ID" value="CAD8303287.1"/>
    <property type="molecule type" value="Transcribed_RNA"/>
</dbReference>
<protein>
    <submittedName>
        <fullName evidence="3">Uncharacterized protein</fullName>
    </submittedName>
</protein>
<keyword evidence="2" id="KW-1133">Transmembrane helix</keyword>
<accession>A0A7R9VS56</accession>
<evidence type="ECO:0000256" key="1">
    <source>
        <dbReference type="SAM" id="MobiDB-lite"/>
    </source>
</evidence>
<feature type="region of interest" description="Disordered" evidence="1">
    <location>
        <begin position="89"/>
        <end position="124"/>
    </location>
</feature>
<gene>
    <name evidence="3" type="ORF">CEUR00632_LOCUS17002</name>
</gene>
<evidence type="ECO:0000313" key="3">
    <source>
        <dbReference type="EMBL" id="CAD8303287.1"/>
    </source>
</evidence>
<keyword evidence="2" id="KW-0812">Transmembrane</keyword>
<name>A0A7R9VS56_9CHLO</name>
<feature type="transmembrane region" description="Helical" evidence="2">
    <location>
        <begin position="136"/>
        <end position="159"/>
    </location>
</feature>
<organism evidence="3">
    <name type="scientific">Chlamydomonas euryale</name>
    <dbReference type="NCBI Taxonomy" id="1486919"/>
    <lineage>
        <taxon>Eukaryota</taxon>
        <taxon>Viridiplantae</taxon>
        <taxon>Chlorophyta</taxon>
        <taxon>core chlorophytes</taxon>
        <taxon>Chlorophyceae</taxon>
        <taxon>CS clade</taxon>
        <taxon>Chlamydomonadales</taxon>
        <taxon>Chlamydomonadaceae</taxon>
        <taxon>Chlamydomonas</taxon>
    </lineage>
</organism>
<sequence>MAAVRLSSGLGVPLHRGCCDALRTGRLCAAVPFATSAQATGLRAGCRPSAQRRRLPQMQHQLHEVNAGWTGDASAAACPVPLQRTSMAATTHAGPTAPLPHQAKSAGAVPSATAADRAADGTADGSERSEVGIVGWLHVGHLLLVVVAIVLLALFPVALPVSSRWEAGGAAWLMMSWPCWWSVCM</sequence>
<feature type="compositionally biased region" description="Low complexity" evidence="1">
    <location>
        <begin position="112"/>
        <end position="124"/>
    </location>
</feature>
<dbReference type="AlphaFoldDB" id="A0A7R9VS56"/>
<keyword evidence="2" id="KW-0472">Membrane</keyword>
<proteinExistence type="predicted"/>
<evidence type="ECO:0000256" key="2">
    <source>
        <dbReference type="SAM" id="Phobius"/>
    </source>
</evidence>